<organism evidence="6 7">
    <name type="scientific">Georgenia subflava</name>
    <dbReference type="NCBI Taxonomy" id="1622177"/>
    <lineage>
        <taxon>Bacteria</taxon>
        <taxon>Bacillati</taxon>
        <taxon>Actinomycetota</taxon>
        <taxon>Actinomycetes</taxon>
        <taxon>Micrococcales</taxon>
        <taxon>Bogoriellaceae</taxon>
        <taxon>Georgenia</taxon>
    </lineage>
</organism>
<dbReference type="EMBL" id="WHPC01000022">
    <property type="protein sequence ID" value="MPV36958.1"/>
    <property type="molecule type" value="Genomic_DNA"/>
</dbReference>
<evidence type="ECO:0000256" key="4">
    <source>
        <dbReference type="ARBA" id="ARBA00023172"/>
    </source>
</evidence>
<dbReference type="AlphaFoldDB" id="A0A6N7EIW2"/>
<feature type="coiled-coil region" evidence="5">
    <location>
        <begin position="43"/>
        <end position="70"/>
    </location>
</feature>
<accession>A0A6N7EIW2</accession>
<proteinExistence type="inferred from homology"/>
<dbReference type="PANTHER" id="PTHR30563">
    <property type="entry name" value="DNA RECOMBINATION PROTEIN RMUC"/>
    <property type="match status" value="1"/>
</dbReference>
<dbReference type="InterPro" id="IPR003798">
    <property type="entry name" value="DNA_recombination_RmuC"/>
</dbReference>
<reference evidence="6 7" key="1">
    <citation type="submission" date="2019-10" db="EMBL/GenBank/DDBJ databases">
        <title>Georgenia wutianyii sp. nov. and Georgenia yuyongxinii sp. nov. isolated from plateau pika (Ochotona curzoniae) in the Qinghai-Tibet plateau of China.</title>
        <authorList>
            <person name="Tian Z."/>
        </authorList>
    </citation>
    <scope>NUCLEOTIDE SEQUENCE [LARGE SCALE GENOMIC DNA]</scope>
    <source>
        <strain evidence="6 7">JCM 19765</strain>
    </source>
</reference>
<gene>
    <name evidence="6" type="primary">rmuC</name>
    <name evidence="6" type="ORF">GB881_07805</name>
</gene>
<protein>
    <submittedName>
        <fullName evidence="6">DNA recombination protein RmuC</fullName>
    </submittedName>
</protein>
<dbReference type="RefSeq" id="WP_152196769.1">
    <property type="nucleotide sequence ID" value="NZ_VUKD01000008.1"/>
</dbReference>
<keyword evidence="4" id="KW-0233">DNA recombination</keyword>
<sequence length="415" mass="44729">METTTALLMVLALLIGVGLGLAVGTARTLARRATQDATAIEELAALRTRTAGAEARAERLAEEVEALHTRARQDQDVLRALAPVQSTLAQVGEHVALLERERIEQFTVLTEQLHHARRTDAELQRTTAQLESALRSTSARGQWGEVELRRVLEISGMLRHVDFTEQRALGPAGTGGPGRAGGGRPDVVVHLPGEKYLALDAKVPMDAYLEASALGSHTTGEEADRRERLLATHAKALRSHVDALARRRYHEHLPGSPELVVMFVPSEGLLAAALEADPTLLEHALRQGVAPTAPASLLALMRTVASIWSAEQVTAEAKELLALGRTLYERLGVVAGHLGSLGRSLRSSVQHYNKAVASVEQRLLVTARDFESLAAGRDLAVQPVDADDAQVRTFTAPELTAEDQLTLDELAERSA</sequence>
<comment type="function">
    <text evidence="1">Involved in DNA recombination.</text>
</comment>
<evidence type="ECO:0000256" key="2">
    <source>
        <dbReference type="ARBA" id="ARBA00009840"/>
    </source>
</evidence>
<dbReference type="Proteomes" id="UP000437709">
    <property type="component" value="Unassembled WGS sequence"/>
</dbReference>
<evidence type="ECO:0000313" key="7">
    <source>
        <dbReference type="Proteomes" id="UP000437709"/>
    </source>
</evidence>
<dbReference type="OrthoDB" id="370725at2"/>
<name>A0A6N7EIW2_9MICO</name>
<evidence type="ECO:0000313" key="6">
    <source>
        <dbReference type="EMBL" id="MPV36958.1"/>
    </source>
</evidence>
<dbReference type="PANTHER" id="PTHR30563:SF0">
    <property type="entry name" value="DNA RECOMBINATION PROTEIN RMUC"/>
    <property type="match status" value="1"/>
</dbReference>
<dbReference type="Pfam" id="PF02646">
    <property type="entry name" value="RmuC"/>
    <property type="match status" value="1"/>
</dbReference>
<keyword evidence="7" id="KW-1185">Reference proteome</keyword>
<keyword evidence="3 5" id="KW-0175">Coiled coil</keyword>
<comment type="similarity">
    <text evidence="2">Belongs to the RmuC family.</text>
</comment>
<evidence type="ECO:0000256" key="5">
    <source>
        <dbReference type="SAM" id="Coils"/>
    </source>
</evidence>
<evidence type="ECO:0000256" key="3">
    <source>
        <dbReference type="ARBA" id="ARBA00023054"/>
    </source>
</evidence>
<comment type="caution">
    <text evidence="6">The sequence shown here is derived from an EMBL/GenBank/DDBJ whole genome shotgun (WGS) entry which is preliminary data.</text>
</comment>
<dbReference type="GO" id="GO:0006310">
    <property type="term" value="P:DNA recombination"/>
    <property type="evidence" value="ECO:0007669"/>
    <property type="project" value="UniProtKB-KW"/>
</dbReference>
<evidence type="ECO:0000256" key="1">
    <source>
        <dbReference type="ARBA" id="ARBA00003416"/>
    </source>
</evidence>